<keyword evidence="2" id="KW-0472">Membrane</keyword>
<dbReference type="RefSeq" id="WP_044647467.1">
    <property type="nucleotide sequence ID" value="NZ_JTHP01000039.1"/>
</dbReference>
<reference evidence="3 4" key="1">
    <citation type="submission" date="2014-11" db="EMBL/GenBank/DDBJ databases">
        <title>Draft Genome Sequences of Paenibacillus polymyxa NRRL B-30509 and Paenibacillus terrae NRRL B-30644, Strains from a Poultry Environment that Produce Tridecaptin A and Paenicidins.</title>
        <authorList>
            <person name="van Belkum M.J."/>
            <person name="Lohans C.T."/>
            <person name="Vederas J.C."/>
        </authorList>
    </citation>
    <scope>NUCLEOTIDE SEQUENCE [LARGE SCALE GENOMIC DNA]</scope>
    <source>
        <strain evidence="3 4">NRRL B-30644</strain>
    </source>
</reference>
<sequence>MQASPEHPPAESRRGTSRKGMPVKAFLLFWFLLIILGALATYLYSNHLKQEMLNEMQTHTNQQIQALKTDYEKQLAALSKEVNGLEGKVQSFNELLTFTKDNANNKTDNSNKLYTQLNEVKQQLNTLQKKMDLLK</sequence>
<dbReference type="Proteomes" id="UP000032534">
    <property type="component" value="Unassembled WGS sequence"/>
</dbReference>
<keyword evidence="2" id="KW-0812">Transmembrane</keyword>
<keyword evidence="4" id="KW-1185">Reference proteome</keyword>
<keyword evidence="1" id="KW-0175">Coiled coil</keyword>
<evidence type="ECO:0000256" key="1">
    <source>
        <dbReference type="SAM" id="Coils"/>
    </source>
</evidence>
<feature type="coiled-coil region" evidence="1">
    <location>
        <begin position="61"/>
        <end position="130"/>
    </location>
</feature>
<accession>A0A0D7WZW8</accession>
<dbReference type="OrthoDB" id="2660861at2"/>
<feature type="transmembrane region" description="Helical" evidence="2">
    <location>
        <begin position="25"/>
        <end position="44"/>
    </location>
</feature>
<evidence type="ECO:0000313" key="3">
    <source>
        <dbReference type="EMBL" id="KJD44258.1"/>
    </source>
</evidence>
<dbReference type="AlphaFoldDB" id="A0A0D7WZW8"/>
<protein>
    <submittedName>
        <fullName evidence="3">Uncharacterized protein</fullName>
    </submittedName>
</protein>
<comment type="caution">
    <text evidence="3">The sequence shown here is derived from an EMBL/GenBank/DDBJ whole genome shotgun (WGS) entry which is preliminary data.</text>
</comment>
<evidence type="ECO:0000256" key="2">
    <source>
        <dbReference type="SAM" id="Phobius"/>
    </source>
</evidence>
<dbReference type="EMBL" id="JTHP01000039">
    <property type="protein sequence ID" value="KJD44258.1"/>
    <property type="molecule type" value="Genomic_DNA"/>
</dbReference>
<evidence type="ECO:0000313" key="4">
    <source>
        <dbReference type="Proteomes" id="UP000032534"/>
    </source>
</evidence>
<dbReference type="PATRIC" id="fig|159743.3.peg.4023"/>
<dbReference type="Gene3D" id="1.20.5.170">
    <property type="match status" value="1"/>
</dbReference>
<proteinExistence type="predicted"/>
<keyword evidence="2" id="KW-1133">Transmembrane helix</keyword>
<organism evidence="3 4">
    <name type="scientific">Paenibacillus terrae</name>
    <dbReference type="NCBI Taxonomy" id="159743"/>
    <lineage>
        <taxon>Bacteria</taxon>
        <taxon>Bacillati</taxon>
        <taxon>Bacillota</taxon>
        <taxon>Bacilli</taxon>
        <taxon>Bacillales</taxon>
        <taxon>Paenibacillaceae</taxon>
        <taxon>Paenibacillus</taxon>
    </lineage>
</organism>
<name>A0A0D7WZW8_9BACL</name>
<gene>
    <name evidence="3" type="ORF">QD47_18080</name>
</gene>